<evidence type="ECO:0000313" key="2">
    <source>
        <dbReference type="EMBL" id="TDO04684.1"/>
    </source>
</evidence>
<dbReference type="OrthoDB" id="977141at2"/>
<dbReference type="AlphaFoldDB" id="A0A4R6H9C0"/>
<dbReference type="InterPro" id="IPR025665">
    <property type="entry name" value="Beta-barrel_OMP_2"/>
</dbReference>
<accession>A0A4R6H9C0</accession>
<organism evidence="2 3">
    <name type="scientific">Sunxiuqinia elliptica</name>
    <dbReference type="NCBI Taxonomy" id="655355"/>
    <lineage>
        <taxon>Bacteria</taxon>
        <taxon>Pseudomonadati</taxon>
        <taxon>Bacteroidota</taxon>
        <taxon>Bacteroidia</taxon>
        <taxon>Marinilabiliales</taxon>
        <taxon>Prolixibacteraceae</taxon>
        <taxon>Sunxiuqinia</taxon>
    </lineage>
</organism>
<name>A0A4R6H9C0_9BACT</name>
<proteinExistence type="predicted"/>
<reference evidence="2 3" key="1">
    <citation type="submission" date="2019-03" db="EMBL/GenBank/DDBJ databases">
        <title>Freshwater and sediment microbial communities from various areas in North America, analyzing microbe dynamics in response to fracking.</title>
        <authorList>
            <person name="Lamendella R."/>
        </authorList>
    </citation>
    <scope>NUCLEOTIDE SEQUENCE [LARGE SCALE GENOMIC DNA]</scope>
    <source>
        <strain evidence="2 3">114D</strain>
    </source>
</reference>
<dbReference type="SUPFAM" id="SSF56925">
    <property type="entry name" value="OMPA-like"/>
    <property type="match status" value="1"/>
</dbReference>
<dbReference type="Pfam" id="PF13568">
    <property type="entry name" value="OMP_b-brl_2"/>
    <property type="match status" value="1"/>
</dbReference>
<feature type="domain" description="Outer membrane protein beta-barrel" evidence="1">
    <location>
        <begin position="21"/>
        <end position="195"/>
    </location>
</feature>
<evidence type="ECO:0000259" key="1">
    <source>
        <dbReference type="Pfam" id="PF13568"/>
    </source>
</evidence>
<evidence type="ECO:0000313" key="3">
    <source>
        <dbReference type="Proteomes" id="UP000294848"/>
    </source>
</evidence>
<dbReference type="EMBL" id="SNWI01000001">
    <property type="protein sequence ID" value="TDO04684.1"/>
    <property type="molecule type" value="Genomic_DNA"/>
</dbReference>
<sequence>MNRILSLLVVFIFCASVAYGQTSRFKLGLELGPSLASLSGNDFIDDYHDSRLGFIVGPSLEYRLSGLLSVKTALAFERKGSMIKSEVLTLDEKSFEEYKARMNFDYLTMPLLAKLTVGNATRFFANAGPSFGYLIQQKTITEAFGGMPKHTVDESEGFQKINIGLVLGLGAEHPVNERLSLSIELRSDHGLSNISRLPMRDDGRIETRSIHFLAGLTYKLKK</sequence>
<comment type="caution">
    <text evidence="2">The sequence shown here is derived from an EMBL/GenBank/DDBJ whole genome shotgun (WGS) entry which is preliminary data.</text>
</comment>
<protein>
    <submittedName>
        <fullName evidence="2">Outer membrane protein with beta-barrel domain</fullName>
    </submittedName>
</protein>
<dbReference type="RefSeq" id="WP_133462860.1">
    <property type="nucleotide sequence ID" value="NZ_SNWI01000001.1"/>
</dbReference>
<dbReference type="Proteomes" id="UP000294848">
    <property type="component" value="Unassembled WGS sequence"/>
</dbReference>
<dbReference type="InterPro" id="IPR011250">
    <property type="entry name" value="OMP/PagP_B-barrel"/>
</dbReference>
<gene>
    <name evidence="2" type="ORF">DET52_10132</name>
</gene>